<comment type="caution">
    <text evidence="2">The sequence shown here is derived from an EMBL/GenBank/DDBJ whole genome shotgun (WGS) entry which is preliminary data.</text>
</comment>
<keyword evidence="1" id="KW-0472">Membrane</keyword>
<feature type="transmembrane region" description="Helical" evidence="1">
    <location>
        <begin position="39"/>
        <end position="59"/>
    </location>
</feature>
<keyword evidence="1" id="KW-1133">Transmembrane helix</keyword>
<organism evidence="2 3">
    <name type="scientific">Streptomyces boetiae</name>
    <dbReference type="NCBI Taxonomy" id="3075541"/>
    <lineage>
        <taxon>Bacteria</taxon>
        <taxon>Bacillati</taxon>
        <taxon>Actinomycetota</taxon>
        <taxon>Actinomycetes</taxon>
        <taxon>Kitasatosporales</taxon>
        <taxon>Streptomycetaceae</taxon>
        <taxon>Streptomyces</taxon>
    </lineage>
</organism>
<sequence>MRSYGGVLLGNLVFAAVCCFPGPLALVVGWVAWSEGEDWAWTVLVGGLLMSAVIPFVAVRSARSQFPRITRADQVREKDVPLAEDSFVLWAPRSPEGHPQARLVRADVLEASLVRYSPSGEGTFTTCSGQATPDEFTPLVRLRLRVHGEEEGEEGGRAAPC</sequence>
<gene>
    <name evidence="2" type="ORF">RM780_24645</name>
</gene>
<dbReference type="EMBL" id="JAVREN010000056">
    <property type="protein sequence ID" value="MDT0310119.1"/>
    <property type="molecule type" value="Genomic_DNA"/>
</dbReference>
<dbReference type="Proteomes" id="UP001183388">
    <property type="component" value="Unassembled WGS sequence"/>
</dbReference>
<name>A0ABU2LEX8_9ACTN</name>
<evidence type="ECO:0000313" key="2">
    <source>
        <dbReference type="EMBL" id="MDT0310119.1"/>
    </source>
</evidence>
<evidence type="ECO:0000313" key="3">
    <source>
        <dbReference type="Proteomes" id="UP001183388"/>
    </source>
</evidence>
<evidence type="ECO:0000256" key="1">
    <source>
        <dbReference type="SAM" id="Phobius"/>
    </source>
</evidence>
<keyword evidence="1" id="KW-0812">Transmembrane</keyword>
<accession>A0ABU2LEX8</accession>
<feature type="transmembrane region" description="Helical" evidence="1">
    <location>
        <begin position="12"/>
        <end position="33"/>
    </location>
</feature>
<proteinExistence type="predicted"/>
<reference evidence="3" key="1">
    <citation type="submission" date="2023-07" db="EMBL/GenBank/DDBJ databases">
        <title>30 novel species of actinomycetes from the DSMZ collection.</title>
        <authorList>
            <person name="Nouioui I."/>
        </authorList>
    </citation>
    <scope>NUCLEOTIDE SEQUENCE [LARGE SCALE GENOMIC DNA]</scope>
    <source>
        <strain evidence="3">DSM 44917</strain>
    </source>
</reference>
<protein>
    <submittedName>
        <fullName evidence="2">Uncharacterized protein</fullName>
    </submittedName>
</protein>
<dbReference type="RefSeq" id="WP_311633091.1">
    <property type="nucleotide sequence ID" value="NZ_JAVREN010000056.1"/>
</dbReference>
<keyword evidence="3" id="KW-1185">Reference proteome</keyword>